<comment type="caution">
    <text evidence="1">The sequence shown here is derived from an EMBL/GenBank/DDBJ whole genome shotgun (WGS) entry which is preliminary data.</text>
</comment>
<evidence type="ECO:0000313" key="2">
    <source>
        <dbReference type="Proteomes" id="UP000494165"/>
    </source>
</evidence>
<proteinExistence type="predicted"/>
<sequence>MRGTIWLRGGILKVRTGPASRPTDRRTDRELKKWKLAARQAGLFSLSVRVGTFRPNCRLHAAAPVDLVQRVRAMCRHHWWRE</sequence>
<dbReference type="EMBL" id="CADEPI010000006">
    <property type="protein sequence ID" value="CAB3361746.1"/>
    <property type="molecule type" value="Genomic_DNA"/>
</dbReference>
<dbReference type="Proteomes" id="UP000494165">
    <property type="component" value="Unassembled WGS sequence"/>
</dbReference>
<accession>A0A8S1BQN3</accession>
<evidence type="ECO:0000313" key="1">
    <source>
        <dbReference type="EMBL" id="CAB3361746.1"/>
    </source>
</evidence>
<gene>
    <name evidence="1" type="ORF">CLODIP_2_CD15773</name>
</gene>
<name>A0A8S1BQN3_9INSE</name>
<organism evidence="1 2">
    <name type="scientific">Cloeon dipterum</name>
    <dbReference type="NCBI Taxonomy" id="197152"/>
    <lineage>
        <taxon>Eukaryota</taxon>
        <taxon>Metazoa</taxon>
        <taxon>Ecdysozoa</taxon>
        <taxon>Arthropoda</taxon>
        <taxon>Hexapoda</taxon>
        <taxon>Insecta</taxon>
        <taxon>Pterygota</taxon>
        <taxon>Palaeoptera</taxon>
        <taxon>Ephemeroptera</taxon>
        <taxon>Pisciforma</taxon>
        <taxon>Baetidae</taxon>
        <taxon>Cloeon</taxon>
    </lineage>
</organism>
<dbReference type="AlphaFoldDB" id="A0A8S1BQN3"/>
<reference evidence="1 2" key="1">
    <citation type="submission" date="2020-04" db="EMBL/GenBank/DDBJ databases">
        <authorList>
            <person name="Alioto T."/>
            <person name="Alioto T."/>
            <person name="Gomez Garrido J."/>
        </authorList>
    </citation>
    <scope>NUCLEOTIDE SEQUENCE [LARGE SCALE GENOMIC DNA]</scope>
</reference>
<keyword evidence="2" id="KW-1185">Reference proteome</keyword>
<protein>
    <submittedName>
        <fullName evidence="1">Uncharacterized protein</fullName>
    </submittedName>
</protein>